<feature type="compositionally biased region" description="Basic residues" evidence="1">
    <location>
        <begin position="49"/>
        <end position="59"/>
    </location>
</feature>
<feature type="compositionally biased region" description="Low complexity" evidence="1">
    <location>
        <begin position="73"/>
        <end position="97"/>
    </location>
</feature>
<name>A0A6J4NJ29_9BACT</name>
<organism evidence="2">
    <name type="scientific">uncultured Phycisphaerae bacterium</name>
    <dbReference type="NCBI Taxonomy" id="904963"/>
    <lineage>
        <taxon>Bacteria</taxon>
        <taxon>Pseudomonadati</taxon>
        <taxon>Planctomycetota</taxon>
        <taxon>Phycisphaerae</taxon>
        <taxon>environmental samples</taxon>
    </lineage>
</organism>
<gene>
    <name evidence="2" type="ORF">AVDCRST_MAG64-1098</name>
</gene>
<feature type="region of interest" description="Disordered" evidence="1">
    <location>
        <begin position="1"/>
        <end position="162"/>
    </location>
</feature>
<protein>
    <submittedName>
        <fullName evidence="2">Uncharacterized protein</fullName>
    </submittedName>
</protein>
<evidence type="ECO:0000313" key="2">
    <source>
        <dbReference type="EMBL" id="CAA9389221.1"/>
    </source>
</evidence>
<accession>A0A6J4NJ29</accession>
<feature type="compositionally biased region" description="Basic and acidic residues" evidence="1">
    <location>
        <begin position="140"/>
        <end position="155"/>
    </location>
</feature>
<sequence length="162" mass="17369">AFTPVPLAPHHRQHPEHVVPRRRPGIPRPPPPRPLVGRLQEPAAAERARRARAVLRRAGRGGGDVRPRRPPARRAGPARVAPGDDVPAPVPRGRQGPRAPPRRAGGRLRAGQAGGRQGEARRVVRGHAPAARTHLGGRGDVPEDQGRVPPAERRGVHPLRSG</sequence>
<feature type="non-terminal residue" evidence="2">
    <location>
        <position position="1"/>
    </location>
</feature>
<dbReference type="EMBL" id="CADCUQ010000256">
    <property type="protein sequence ID" value="CAA9389221.1"/>
    <property type="molecule type" value="Genomic_DNA"/>
</dbReference>
<evidence type="ECO:0000256" key="1">
    <source>
        <dbReference type="SAM" id="MobiDB-lite"/>
    </source>
</evidence>
<reference evidence="2" key="1">
    <citation type="submission" date="2020-02" db="EMBL/GenBank/DDBJ databases">
        <authorList>
            <person name="Meier V. D."/>
        </authorList>
    </citation>
    <scope>NUCLEOTIDE SEQUENCE</scope>
    <source>
        <strain evidence="2">AVDCRST_MAG64</strain>
    </source>
</reference>
<feature type="compositionally biased region" description="Basic residues" evidence="1">
    <location>
        <begin position="9"/>
        <end position="25"/>
    </location>
</feature>
<feature type="non-terminal residue" evidence="2">
    <location>
        <position position="162"/>
    </location>
</feature>
<proteinExistence type="predicted"/>
<dbReference type="AlphaFoldDB" id="A0A6J4NJ29"/>